<gene>
    <name evidence="3" type="ORF">EUS_09830</name>
</gene>
<evidence type="ECO:0000313" key="3">
    <source>
        <dbReference type="EMBL" id="CBK96194.1"/>
    </source>
</evidence>
<dbReference type="EMBL" id="FP929044">
    <property type="protein sequence ID" value="CBK96194.1"/>
    <property type="molecule type" value="Genomic_DNA"/>
</dbReference>
<evidence type="ECO:0000313" key="4">
    <source>
        <dbReference type="Proteomes" id="UP000008803"/>
    </source>
</evidence>
<dbReference type="AlphaFoldDB" id="D4JSX5"/>
<dbReference type="Pfam" id="PF14191">
    <property type="entry name" value="YodL"/>
    <property type="match status" value="1"/>
</dbReference>
<evidence type="ECO:0000259" key="1">
    <source>
        <dbReference type="Pfam" id="PF12957"/>
    </source>
</evidence>
<accession>D4JSX5</accession>
<dbReference type="PATRIC" id="fig|657319.3.peg.1276"/>
<dbReference type="BioCyc" id="ESIR657319:G136K-831-MONOMER"/>
<name>D4JSX5_9FIRM</name>
<dbReference type="InterPro" id="IPR025923">
    <property type="entry name" value="YodL-like_dom"/>
</dbReference>
<organism evidence="3 4">
    <name type="scientific">[Eubacterium] siraeum 70/3</name>
    <dbReference type="NCBI Taxonomy" id="657319"/>
    <lineage>
        <taxon>Bacteria</taxon>
        <taxon>Bacillati</taxon>
        <taxon>Bacillota</taxon>
        <taxon>Clostridia</taxon>
        <taxon>Eubacteriales</taxon>
        <taxon>Oscillospiraceae</taxon>
        <taxon>Oscillospiraceae incertae sedis</taxon>
    </lineage>
</organism>
<reference evidence="3 4" key="1">
    <citation type="submission" date="2010-03" db="EMBL/GenBank/DDBJ databases">
        <title>The genome sequence of Eubacterium siraeum 70/3.</title>
        <authorList>
            <consortium name="metaHIT consortium -- http://www.metahit.eu/"/>
            <person name="Pajon A."/>
            <person name="Turner K."/>
            <person name="Parkhill J."/>
            <person name="Duncan S."/>
            <person name="Flint H."/>
        </authorList>
    </citation>
    <scope>NUCLEOTIDE SEQUENCE [LARGE SCALE GENOMIC DNA]</scope>
    <source>
        <strain evidence="3 4">70/3</strain>
    </source>
</reference>
<evidence type="ECO:0008006" key="5">
    <source>
        <dbReference type="Google" id="ProtNLM"/>
    </source>
</evidence>
<evidence type="ECO:0000259" key="2">
    <source>
        <dbReference type="Pfam" id="PF14191"/>
    </source>
</evidence>
<dbReference type="KEGG" id="esu:EUS_09830"/>
<protein>
    <recommendedName>
        <fullName evidence="5">DUF3846 domain-containing protein</fullName>
    </recommendedName>
</protein>
<dbReference type="HOGENOM" id="CLU_1330276_0_0_9"/>
<dbReference type="Proteomes" id="UP000008803">
    <property type="component" value="Chromosome"/>
</dbReference>
<sequence length="206" mass="22825">MKFMSLSDSQSPDPSIYDEVFDAEIDENKLEEIYGRFNTVGHPLFRGHSLSVSDVVVADGKASICQSVGFRDVPFDTTKTHKPDNLMRVVYVEPNKAPYVAEVAHTLEAEQKAVGGYIEVVYPDDNETCIICNEEGKLIGMEGNRRIGDGSSIIAGPFFICGTTEEDFRGLTDSEVDLYMDRFKEPEQISPEEVSADTGCTIIFSM</sequence>
<feature type="domain" description="DUF3846" evidence="1">
    <location>
        <begin position="87"/>
        <end position="184"/>
    </location>
</feature>
<reference evidence="3 4" key="2">
    <citation type="submission" date="2010-03" db="EMBL/GenBank/DDBJ databases">
        <authorList>
            <person name="Pajon A."/>
        </authorList>
    </citation>
    <scope>NUCLEOTIDE SEQUENCE [LARGE SCALE GENOMIC DNA]</scope>
    <source>
        <strain evidence="3 4">70/3</strain>
    </source>
</reference>
<proteinExistence type="predicted"/>
<dbReference type="Pfam" id="PF12957">
    <property type="entry name" value="DUF3846"/>
    <property type="match status" value="1"/>
</dbReference>
<feature type="domain" description="YodL-like" evidence="2">
    <location>
        <begin position="7"/>
        <end position="75"/>
    </location>
</feature>
<dbReference type="InterPro" id="IPR024559">
    <property type="entry name" value="DUF3846"/>
</dbReference>